<gene>
    <name evidence="2" type="ORF">CCMP2556_LOCUS25495</name>
</gene>
<proteinExistence type="predicted"/>
<name>A0ABP0MFH2_9DINO</name>
<sequence length="49" mass="5699">DPLGILALRLFFHELEALWTEDNKAQMDVREQRNAQRTWGMMQLALSPG</sequence>
<comment type="caution">
    <text evidence="2">The sequence shown here is derived from an EMBL/GenBank/DDBJ whole genome shotgun (WGS) entry which is preliminary data.</text>
</comment>
<organism evidence="2 3">
    <name type="scientific">Durusdinium trenchii</name>
    <dbReference type="NCBI Taxonomy" id="1381693"/>
    <lineage>
        <taxon>Eukaryota</taxon>
        <taxon>Sar</taxon>
        <taxon>Alveolata</taxon>
        <taxon>Dinophyceae</taxon>
        <taxon>Suessiales</taxon>
        <taxon>Symbiodiniaceae</taxon>
        <taxon>Durusdinium</taxon>
    </lineage>
</organism>
<accession>A0ABP0MFH2</accession>
<keyword evidence="3" id="KW-1185">Reference proteome</keyword>
<evidence type="ECO:0000313" key="3">
    <source>
        <dbReference type="Proteomes" id="UP001642484"/>
    </source>
</evidence>
<protein>
    <submittedName>
        <fullName evidence="2">Uncharacterized protein</fullName>
    </submittedName>
</protein>
<feature type="non-terminal residue" evidence="2">
    <location>
        <position position="1"/>
    </location>
</feature>
<evidence type="ECO:0000313" key="2">
    <source>
        <dbReference type="EMBL" id="CAK9049911.1"/>
    </source>
</evidence>
<feature type="signal peptide" evidence="1">
    <location>
        <begin position="1"/>
        <end position="17"/>
    </location>
</feature>
<dbReference type="EMBL" id="CAXAMN010017169">
    <property type="protein sequence ID" value="CAK9049911.1"/>
    <property type="molecule type" value="Genomic_DNA"/>
</dbReference>
<feature type="chain" id="PRO_5046455072" evidence="1">
    <location>
        <begin position="18"/>
        <end position="49"/>
    </location>
</feature>
<evidence type="ECO:0000256" key="1">
    <source>
        <dbReference type="SAM" id="SignalP"/>
    </source>
</evidence>
<reference evidence="2 3" key="1">
    <citation type="submission" date="2024-02" db="EMBL/GenBank/DDBJ databases">
        <authorList>
            <person name="Chen Y."/>
            <person name="Shah S."/>
            <person name="Dougan E. K."/>
            <person name="Thang M."/>
            <person name="Chan C."/>
        </authorList>
    </citation>
    <scope>NUCLEOTIDE SEQUENCE [LARGE SCALE GENOMIC DNA]</scope>
</reference>
<dbReference type="Proteomes" id="UP001642484">
    <property type="component" value="Unassembled WGS sequence"/>
</dbReference>
<keyword evidence="1" id="KW-0732">Signal</keyword>